<dbReference type="EMBL" id="CDPU01000018">
    <property type="protein sequence ID" value="CEO50299.1"/>
    <property type="molecule type" value="Genomic_DNA"/>
</dbReference>
<feature type="transmembrane region" description="Helical" evidence="14">
    <location>
        <begin position="181"/>
        <end position="202"/>
    </location>
</feature>
<feature type="transmembrane region" description="Helical" evidence="14">
    <location>
        <begin position="68"/>
        <end position="89"/>
    </location>
</feature>
<dbReference type="InterPro" id="IPR049326">
    <property type="entry name" value="Rhodopsin_dom_fungi"/>
</dbReference>
<comment type="subcellular location">
    <subcellularLocation>
        <location evidence="2">Membrane</location>
        <topology evidence="2">Lipid-anchor</topology>
        <topology evidence="2">GPI-anchor</topology>
    </subcellularLocation>
    <subcellularLocation>
        <location evidence="1">Membrane</location>
        <topology evidence="1">Multi-pass membrane protein</topology>
    </subcellularLocation>
    <subcellularLocation>
        <location evidence="3">Secreted</location>
    </subcellularLocation>
</comment>
<keyword evidence="12" id="KW-0449">Lipoprotein</keyword>
<keyword evidence="11" id="KW-1015">Disulfide bond</keyword>
<evidence type="ECO:0000256" key="14">
    <source>
        <dbReference type="SAM" id="Phobius"/>
    </source>
</evidence>
<feature type="transmembrane region" description="Helical" evidence="14">
    <location>
        <begin position="227"/>
        <end position="250"/>
    </location>
</feature>
<dbReference type="PANTHER" id="PTHR33048">
    <property type="entry name" value="PTH11-LIKE INTEGRAL MEMBRANE PROTEIN (AFU_ORTHOLOGUE AFUA_5G11245)"/>
    <property type="match status" value="1"/>
</dbReference>
<feature type="transmembrane region" description="Helical" evidence="14">
    <location>
        <begin position="262"/>
        <end position="282"/>
    </location>
</feature>
<evidence type="ECO:0000256" key="13">
    <source>
        <dbReference type="ARBA" id="ARBA00038359"/>
    </source>
</evidence>
<evidence type="ECO:0000256" key="3">
    <source>
        <dbReference type="ARBA" id="ARBA00004613"/>
    </source>
</evidence>
<keyword evidence="7 14" id="KW-0812">Transmembrane</keyword>
<dbReference type="PANTHER" id="PTHR33048:SF143">
    <property type="entry name" value="EXTRACELLULAR MEMBRANE PROTEIN CFEM DOMAIN-CONTAINING PROTEIN-RELATED"/>
    <property type="match status" value="1"/>
</dbReference>
<evidence type="ECO:0000259" key="16">
    <source>
        <dbReference type="Pfam" id="PF20684"/>
    </source>
</evidence>
<comment type="similarity">
    <text evidence="13">Belongs to the SAT4 family.</text>
</comment>
<keyword evidence="10 14" id="KW-0472">Membrane</keyword>
<evidence type="ECO:0000256" key="9">
    <source>
        <dbReference type="ARBA" id="ARBA00022989"/>
    </source>
</evidence>
<feature type="domain" description="Rhodopsin" evidence="16">
    <location>
        <begin position="86"/>
        <end position="326"/>
    </location>
</feature>
<evidence type="ECO:0000256" key="6">
    <source>
        <dbReference type="ARBA" id="ARBA00022622"/>
    </source>
</evidence>
<evidence type="ECO:0000256" key="11">
    <source>
        <dbReference type="ARBA" id="ARBA00023157"/>
    </source>
</evidence>
<evidence type="ECO:0000313" key="17">
    <source>
        <dbReference type="EMBL" id="CEO50299.1"/>
    </source>
</evidence>
<proteinExistence type="inferred from homology"/>
<dbReference type="AlphaFoldDB" id="A0A0B7JZC6"/>
<dbReference type="GO" id="GO:0098552">
    <property type="term" value="C:side of membrane"/>
    <property type="evidence" value="ECO:0007669"/>
    <property type="project" value="UniProtKB-KW"/>
</dbReference>
<dbReference type="Pfam" id="PF20684">
    <property type="entry name" value="Fung_rhodopsin"/>
    <property type="match status" value="1"/>
</dbReference>
<reference evidence="17" key="1">
    <citation type="submission" date="2015-01" db="EMBL/GenBank/DDBJ databases">
        <authorList>
            <person name="Durling Mikael"/>
        </authorList>
    </citation>
    <scope>NUCLEOTIDE SEQUENCE</scope>
</reference>
<evidence type="ECO:0000256" key="10">
    <source>
        <dbReference type="ARBA" id="ARBA00023136"/>
    </source>
</evidence>
<dbReference type="InterPro" id="IPR052337">
    <property type="entry name" value="SAT4-like"/>
</dbReference>
<evidence type="ECO:0000256" key="1">
    <source>
        <dbReference type="ARBA" id="ARBA00004141"/>
    </source>
</evidence>
<comment type="similarity">
    <text evidence="4">Belongs to the RBT5 family.</text>
</comment>
<evidence type="ECO:0000256" key="8">
    <source>
        <dbReference type="ARBA" id="ARBA00022729"/>
    </source>
</evidence>
<dbReference type="GO" id="GO:0005576">
    <property type="term" value="C:extracellular region"/>
    <property type="evidence" value="ECO:0007669"/>
    <property type="project" value="UniProtKB-SubCell"/>
</dbReference>
<protein>
    <submittedName>
        <fullName evidence="17">Uncharacterized protein</fullName>
    </submittedName>
</protein>
<dbReference type="InterPro" id="IPR008427">
    <property type="entry name" value="Extracellular_membr_CFEM_dom"/>
</dbReference>
<evidence type="ECO:0000256" key="7">
    <source>
        <dbReference type="ARBA" id="ARBA00022692"/>
    </source>
</evidence>
<dbReference type="Pfam" id="PF05730">
    <property type="entry name" value="CFEM"/>
    <property type="match status" value="1"/>
</dbReference>
<sequence>MLKACILESVSASDCQPLDIECQCNSQAFQDAATGCVQLQCSVIEALATKNATETLCGHPVRDKSNTLITIAIIFSVLSGCFVLQRFAIKITTYGLGLGIDDWVTLLATLIQAPAAAIACEGGRKGGLGRDIWTLTPEEIRNFGYYLYIYSTIYFLNAAVCKLAFLFFYLRIFPALKVRRVLWCTVIFVLMFGVVFSMPSIFQCRPISHYWNRWDGEHEGTCINASIIAWVNAALSIGLDFFIIGIPLSQIRALHLSRKKKISVGAMFCLGLFVTIISAVRLENLIVHGWEAPNATWEKVEVAVWSTVEINVGIICACLPSLRTLIMCAFSHIRPRSCPVDTPGEATVRNTGFGTTSIVITQGMQLPTQPGTIHLKKEYMVTYDDQLSGK</sequence>
<keyword evidence="9 14" id="KW-1133">Transmembrane helix</keyword>
<name>A0A0B7JZC6_BIOOC</name>
<keyword evidence="8" id="KW-0732">Signal</keyword>
<keyword evidence="6" id="KW-0325">Glycoprotein</keyword>
<evidence type="ECO:0000256" key="5">
    <source>
        <dbReference type="ARBA" id="ARBA00022525"/>
    </source>
</evidence>
<evidence type="ECO:0000259" key="15">
    <source>
        <dbReference type="Pfam" id="PF05730"/>
    </source>
</evidence>
<keyword evidence="6" id="KW-0336">GPI-anchor</keyword>
<evidence type="ECO:0000256" key="2">
    <source>
        <dbReference type="ARBA" id="ARBA00004589"/>
    </source>
</evidence>
<gene>
    <name evidence="17" type="ORF">BN869_000006357_1</name>
</gene>
<accession>A0A0B7JZC6</accession>
<evidence type="ECO:0000256" key="12">
    <source>
        <dbReference type="ARBA" id="ARBA00023288"/>
    </source>
</evidence>
<feature type="transmembrane region" description="Helical" evidence="14">
    <location>
        <begin position="145"/>
        <end position="169"/>
    </location>
</feature>
<evidence type="ECO:0000256" key="4">
    <source>
        <dbReference type="ARBA" id="ARBA00010031"/>
    </source>
</evidence>
<feature type="domain" description="CFEM" evidence="15">
    <location>
        <begin position="3"/>
        <end position="57"/>
    </location>
</feature>
<organism evidence="17">
    <name type="scientific">Bionectria ochroleuca</name>
    <name type="common">Gliocladium roseum</name>
    <dbReference type="NCBI Taxonomy" id="29856"/>
    <lineage>
        <taxon>Eukaryota</taxon>
        <taxon>Fungi</taxon>
        <taxon>Dikarya</taxon>
        <taxon>Ascomycota</taxon>
        <taxon>Pezizomycotina</taxon>
        <taxon>Sordariomycetes</taxon>
        <taxon>Hypocreomycetidae</taxon>
        <taxon>Hypocreales</taxon>
        <taxon>Bionectriaceae</taxon>
        <taxon>Clonostachys</taxon>
    </lineage>
</organism>
<keyword evidence="5" id="KW-0964">Secreted</keyword>